<evidence type="ECO:0000259" key="4">
    <source>
        <dbReference type="PROSITE" id="PS51077"/>
    </source>
</evidence>
<dbReference type="SUPFAM" id="SSF55781">
    <property type="entry name" value="GAF domain-like"/>
    <property type="match status" value="1"/>
</dbReference>
<keyword evidence="7" id="KW-1185">Reference proteome</keyword>
<dbReference type="PROSITE" id="PS51077">
    <property type="entry name" value="HTH_ICLR"/>
    <property type="match status" value="1"/>
</dbReference>
<evidence type="ECO:0000256" key="3">
    <source>
        <dbReference type="ARBA" id="ARBA00023163"/>
    </source>
</evidence>
<dbReference type="Pfam" id="PF01614">
    <property type="entry name" value="IclR_C"/>
    <property type="match status" value="1"/>
</dbReference>
<name>A0ABP9NBZ0_9PSEU</name>
<dbReference type="InterPro" id="IPR012794">
    <property type="entry name" value="PcaR_PcaU"/>
</dbReference>
<dbReference type="NCBIfam" id="TIGR02431">
    <property type="entry name" value="pcaR_pcaU"/>
    <property type="match status" value="1"/>
</dbReference>
<reference evidence="7" key="1">
    <citation type="journal article" date="2019" name="Int. J. Syst. Evol. Microbiol.">
        <title>The Global Catalogue of Microorganisms (GCM) 10K type strain sequencing project: providing services to taxonomists for standard genome sequencing and annotation.</title>
        <authorList>
            <consortium name="The Broad Institute Genomics Platform"/>
            <consortium name="The Broad Institute Genome Sequencing Center for Infectious Disease"/>
            <person name="Wu L."/>
            <person name="Ma J."/>
        </authorList>
    </citation>
    <scope>NUCLEOTIDE SEQUENCE [LARGE SCALE GENOMIC DNA]</scope>
    <source>
        <strain evidence="7">JCM 18302</strain>
    </source>
</reference>
<dbReference type="InterPro" id="IPR014757">
    <property type="entry name" value="Tscrpt_reg_IclR_C"/>
</dbReference>
<dbReference type="Proteomes" id="UP001500804">
    <property type="component" value="Unassembled WGS sequence"/>
</dbReference>
<evidence type="ECO:0000256" key="1">
    <source>
        <dbReference type="ARBA" id="ARBA00023015"/>
    </source>
</evidence>
<dbReference type="RefSeq" id="WP_345603672.1">
    <property type="nucleotide sequence ID" value="NZ_BAABJO010000003.1"/>
</dbReference>
<keyword evidence="1" id="KW-0805">Transcription regulation</keyword>
<dbReference type="SUPFAM" id="SSF46785">
    <property type="entry name" value="Winged helix' DNA-binding domain"/>
    <property type="match status" value="1"/>
</dbReference>
<dbReference type="EMBL" id="BAABJO010000003">
    <property type="protein sequence ID" value="GAA5114198.1"/>
    <property type="molecule type" value="Genomic_DNA"/>
</dbReference>
<feature type="domain" description="IclR-ED" evidence="5">
    <location>
        <begin position="82"/>
        <end position="264"/>
    </location>
</feature>
<dbReference type="InterPro" id="IPR005471">
    <property type="entry name" value="Tscrpt_reg_IclR_N"/>
</dbReference>
<dbReference type="SMART" id="SM00346">
    <property type="entry name" value="HTH_ICLR"/>
    <property type="match status" value="1"/>
</dbReference>
<dbReference type="PANTHER" id="PTHR30136">
    <property type="entry name" value="HELIX-TURN-HELIX TRANSCRIPTIONAL REGULATOR, ICLR FAMILY"/>
    <property type="match status" value="1"/>
</dbReference>
<comment type="caution">
    <text evidence="6">The sequence shown here is derived from an EMBL/GenBank/DDBJ whole genome shotgun (WGS) entry which is preliminary data.</text>
</comment>
<proteinExistence type="predicted"/>
<dbReference type="InterPro" id="IPR036388">
    <property type="entry name" value="WH-like_DNA-bd_sf"/>
</dbReference>
<dbReference type="Pfam" id="PF09339">
    <property type="entry name" value="HTH_IclR"/>
    <property type="match status" value="1"/>
</dbReference>
<sequence length="264" mass="28634">MQDAEIDTPADEVRSRAPEGMAGLAKGLAIIELFGSTSSRLSVASAAEGIGVARATARRCLLTLVDLGYVEYDGRYYRPTPRMLRLGSAYLDTSSLPGLADQHLVDARDELDESVSLAVWEQGWSIFVARSEAQRIVKTGVRVGARLPAHCSATGRVLLAALGDDEVREQLAGADRERRTPHTVTDPDALLEVVRHVREEGFAISDEELELGMRAIAVPVTDGARRTVAAMSVSASAARVSAERMRREFVPVLRREAGRLGRKL</sequence>
<organism evidence="6 7">
    <name type="scientific">Pseudonocardia adelaidensis</name>
    <dbReference type="NCBI Taxonomy" id="648754"/>
    <lineage>
        <taxon>Bacteria</taxon>
        <taxon>Bacillati</taxon>
        <taxon>Actinomycetota</taxon>
        <taxon>Actinomycetes</taxon>
        <taxon>Pseudonocardiales</taxon>
        <taxon>Pseudonocardiaceae</taxon>
        <taxon>Pseudonocardia</taxon>
    </lineage>
</organism>
<dbReference type="PANTHER" id="PTHR30136:SF34">
    <property type="entry name" value="TRANSCRIPTIONAL REGULATOR"/>
    <property type="match status" value="1"/>
</dbReference>
<evidence type="ECO:0000313" key="7">
    <source>
        <dbReference type="Proteomes" id="UP001500804"/>
    </source>
</evidence>
<gene>
    <name evidence="6" type="ORF">GCM10023320_11010</name>
</gene>
<dbReference type="InterPro" id="IPR050707">
    <property type="entry name" value="HTH_MetabolicPath_Reg"/>
</dbReference>
<dbReference type="InterPro" id="IPR036390">
    <property type="entry name" value="WH_DNA-bd_sf"/>
</dbReference>
<feature type="domain" description="HTH iclR-type" evidence="4">
    <location>
        <begin position="21"/>
        <end position="88"/>
    </location>
</feature>
<dbReference type="Gene3D" id="3.30.450.40">
    <property type="match status" value="1"/>
</dbReference>
<keyword evidence="2" id="KW-0238">DNA-binding</keyword>
<evidence type="ECO:0000256" key="2">
    <source>
        <dbReference type="ARBA" id="ARBA00023125"/>
    </source>
</evidence>
<accession>A0ABP9NBZ0</accession>
<dbReference type="Gene3D" id="1.10.10.10">
    <property type="entry name" value="Winged helix-like DNA-binding domain superfamily/Winged helix DNA-binding domain"/>
    <property type="match status" value="1"/>
</dbReference>
<keyword evidence="3" id="KW-0804">Transcription</keyword>
<evidence type="ECO:0000259" key="5">
    <source>
        <dbReference type="PROSITE" id="PS51078"/>
    </source>
</evidence>
<protein>
    <submittedName>
        <fullName evidence="6">IclR family transcriptional regulator</fullName>
    </submittedName>
</protein>
<dbReference type="PROSITE" id="PS51078">
    <property type="entry name" value="ICLR_ED"/>
    <property type="match status" value="1"/>
</dbReference>
<evidence type="ECO:0000313" key="6">
    <source>
        <dbReference type="EMBL" id="GAA5114198.1"/>
    </source>
</evidence>
<dbReference type="InterPro" id="IPR029016">
    <property type="entry name" value="GAF-like_dom_sf"/>
</dbReference>